<gene>
    <name evidence="2" type="ORF">METZ01_LOCUS238813</name>
</gene>
<dbReference type="EMBL" id="UINC01060928">
    <property type="protein sequence ID" value="SVB85959.1"/>
    <property type="molecule type" value="Genomic_DNA"/>
</dbReference>
<dbReference type="AlphaFoldDB" id="A0A382HFL1"/>
<keyword evidence="1" id="KW-0812">Transmembrane</keyword>
<name>A0A382HFL1_9ZZZZ</name>
<feature type="non-terminal residue" evidence="2">
    <location>
        <position position="1"/>
    </location>
</feature>
<keyword evidence="1" id="KW-1133">Transmembrane helix</keyword>
<evidence type="ECO:0000256" key="1">
    <source>
        <dbReference type="SAM" id="Phobius"/>
    </source>
</evidence>
<protein>
    <submittedName>
        <fullName evidence="2">Uncharacterized protein</fullName>
    </submittedName>
</protein>
<feature type="transmembrane region" description="Helical" evidence="1">
    <location>
        <begin position="6"/>
        <end position="27"/>
    </location>
</feature>
<evidence type="ECO:0000313" key="2">
    <source>
        <dbReference type="EMBL" id="SVB85959.1"/>
    </source>
</evidence>
<sequence length="45" mass="4698">VVGDFTLLGWVTVVFCVAAAVGVSIIVKSEQSESLAVPVFTLVFV</sequence>
<proteinExistence type="predicted"/>
<organism evidence="2">
    <name type="scientific">marine metagenome</name>
    <dbReference type="NCBI Taxonomy" id="408172"/>
    <lineage>
        <taxon>unclassified sequences</taxon>
        <taxon>metagenomes</taxon>
        <taxon>ecological metagenomes</taxon>
    </lineage>
</organism>
<keyword evidence="1" id="KW-0472">Membrane</keyword>
<accession>A0A382HFL1</accession>
<reference evidence="2" key="1">
    <citation type="submission" date="2018-05" db="EMBL/GenBank/DDBJ databases">
        <authorList>
            <person name="Lanie J.A."/>
            <person name="Ng W.-L."/>
            <person name="Kazmierczak K.M."/>
            <person name="Andrzejewski T.M."/>
            <person name="Davidsen T.M."/>
            <person name="Wayne K.J."/>
            <person name="Tettelin H."/>
            <person name="Glass J.I."/>
            <person name="Rusch D."/>
            <person name="Podicherti R."/>
            <person name="Tsui H.-C.T."/>
            <person name="Winkler M.E."/>
        </authorList>
    </citation>
    <scope>NUCLEOTIDE SEQUENCE</scope>
</reference>